<dbReference type="Gene3D" id="1.20.1280.50">
    <property type="match status" value="1"/>
</dbReference>
<evidence type="ECO:0000313" key="3">
    <source>
        <dbReference type="Proteomes" id="UP001218188"/>
    </source>
</evidence>
<dbReference type="InterPro" id="IPR001810">
    <property type="entry name" value="F-box_dom"/>
</dbReference>
<reference evidence="2" key="1">
    <citation type="submission" date="2023-03" db="EMBL/GenBank/DDBJ databases">
        <title>Massive genome expansion in bonnet fungi (Mycena s.s.) driven by repeated elements and novel gene families across ecological guilds.</title>
        <authorList>
            <consortium name="Lawrence Berkeley National Laboratory"/>
            <person name="Harder C.B."/>
            <person name="Miyauchi S."/>
            <person name="Viragh M."/>
            <person name="Kuo A."/>
            <person name="Thoen E."/>
            <person name="Andreopoulos B."/>
            <person name="Lu D."/>
            <person name="Skrede I."/>
            <person name="Drula E."/>
            <person name="Henrissat B."/>
            <person name="Morin E."/>
            <person name="Kohler A."/>
            <person name="Barry K."/>
            <person name="LaButti K."/>
            <person name="Morin E."/>
            <person name="Salamov A."/>
            <person name="Lipzen A."/>
            <person name="Mereny Z."/>
            <person name="Hegedus B."/>
            <person name="Baldrian P."/>
            <person name="Stursova M."/>
            <person name="Weitz H."/>
            <person name="Taylor A."/>
            <person name="Grigoriev I.V."/>
            <person name="Nagy L.G."/>
            <person name="Martin F."/>
            <person name="Kauserud H."/>
        </authorList>
    </citation>
    <scope>NUCLEOTIDE SEQUENCE</scope>
    <source>
        <strain evidence="2">CBHHK200</strain>
    </source>
</reference>
<organism evidence="2 3">
    <name type="scientific">Mycena alexandri</name>
    <dbReference type="NCBI Taxonomy" id="1745969"/>
    <lineage>
        <taxon>Eukaryota</taxon>
        <taxon>Fungi</taxon>
        <taxon>Dikarya</taxon>
        <taxon>Basidiomycota</taxon>
        <taxon>Agaricomycotina</taxon>
        <taxon>Agaricomycetes</taxon>
        <taxon>Agaricomycetidae</taxon>
        <taxon>Agaricales</taxon>
        <taxon>Marasmiineae</taxon>
        <taxon>Mycenaceae</taxon>
        <taxon>Mycena</taxon>
    </lineage>
</organism>
<accession>A0AAD6T9M3</accession>
<name>A0AAD6T9M3_9AGAR</name>
<dbReference type="AlphaFoldDB" id="A0AAD6T9M3"/>
<dbReference type="Pfam" id="PF12937">
    <property type="entry name" value="F-box-like"/>
    <property type="match status" value="1"/>
</dbReference>
<dbReference type="Proteomes" id="UP001218188">
    <property type="component" value="Unassembled WGS sequence"/>
</dbReference>
<proteinExistence type="predicted"/>
<keyword evidence="3" id="KW-1185">Reference proteome</keyword>
<gene>
    <name evidence="2" type="ORF">C8F04DRAFT_1253508</name>
</gene>
<protein>
    <recommendedName>
        <fullName evidence="1">F-box domain-containing protein</fullName>
    </recommendedName>
</protein>
<sequence>MQNPVVPASSSYTPVLPLEVLSLIFFHFGTFYDPTLLVFRWACCSVSLVSRLWRSVANSEPSFWRTINVGPSTSMDHLAAFLVYSANRSIAVSFSVFKAGRVNWKEVRPLLLASATFLLPSVHRWVALELFVDDIPTHDALVELLSPAPSPRPSLLFLACSCYAFDLNPIGRLFFPKSPVLGGLFHSLRYLLFSHVAVPWSTLPPMPRLLHLSMHSCSWPNASRFLDFLQASPDLRTLSLSGVGFTGVVPTRVVILPALVRLRVSFKSGHLFAPPTLLSILSCMGFPMLADLTLKFVGASSVHDFLDTSLSFRSPLVRLEGVCGRVDRMASIYSRLSDVSSLDLRRADPDMLLALRLPGSTPNVAVLHRLTTLLLYSPSWAPLLSTLDARRALGASRLSLLQCDHPLRLPLPAFESDYPYITLVDLRSYFRVLDSVSVFTWASRDERLHSLAISTFFT</sequence>
<evidence type="ECO:0000313" key="2">
    <source>
        <dbReference type="EMBL" id="KAJ7041005.1"/>
    </source>
</evidence>
<dbReference type="EMBL" id="JARJCM010000019">
    <property type="protein sequence ID" value="KAJ7041005.1"/>
    <property type="molecule type" value="Genomic_DNA"/>
</dbReference>
<dbReference type="SUPFAM" id="SSF52047">
    <property type="entry name" value="RNI-like"/>
    <property type="match status" value="1"/>
</dbReference>
<feature type="domain" description="F-box" evidence="1">
    <location>
        <begin position="15"/>
        <end position="67"/>
    </location>
</feature>
<dbReference type="SUPFAM" id="SSF81383">
    <property type="entry name" value="F-box domain"/>
    <property type="match status" value="1"/>
</dbReference>
<evidence type="ECO:0000259" key="1">
    <source>
        <dbReference type="Pfam" id="PF12937"/>
    </source>
</evidence>
<dbReference type="InterPro" id="IPR036047">
    <property type="entry name" value="F-box-like_dom_sf"/>
</dbReference>
<comment type="caution">
    <text evidence="2">The sequence shown here is derived from an EMBL/GenBank/DDBJ whole genome shotgun (WGS) entry which is preliminary data.</text>
</comment>